<keyword evidence="3 10" id="KW-0436">Ligase</keyword>
<reference evidence="13 14" key="1">
    <citation type="journal article" date="2016" name="Nat. Commun.">
        <title>Thousands of microbial genomes shed light on interconnected biogeochemical processes in an aquifer system.</title>
        <authorList>
            <person name="Anantharaman K."/>
            <person name="Brown C.T."/>
            <person name="Hug L.A."/>
            <person name="Sharon I."/>
            <person name="Castelle C.J."/>
            <person name="Probst A.J."/>
            <person name="Thomas B.C."/>
            <person name="Singh A."/>
            <person name="Wilkins M.J."/>
            <person name="Karaoz U."/>
            <person name="Brodie E.L."/>
            <person name="Williams K.H."/>
            <person name="Hubbard S.S."/>
            <person name="Banfield J.F."/>
        </authorList>
    </citation>
    <scope>NUCLEOTIDE SEQUENCE [LARGE SCALE GENOMIC DNA]</scope>
</reference>
<dbReference type="GO" id="GO:0006412">
    <property type="term" value="P:translation"/>
    <property type="evidence" value="ECO:0007669"/>
    <property type="project" value="UniProtKB-UniRule"/>
</dbReference>
<dbReference type="InterPro" id="IPR018027">
    <property type="entry name" value="Asn/Gln_amidotransferase"/>
</dbReference>
<dbReference type="STRING" id="1797532.A2729_02870"/>
<keyword evidence="6 10" id="KW-0648">Protein biosynthesis</keyword>
<evidence type="ECO:0000256" key="4">
    <source>
        <dbReference type="ARBA" id="ARBA00022741"/>
    </source>
</evidence>
<feature type="region of interest" description="Disordered" evidence="11">
    <location>
        <begin position="261"/>
        <end position="286"/>
    </location>
</feature>
<evidence type="ECO:0000256" key="8">
    <source>
        <dbReference type="ARBA" id="ARBA00047380"/>
    </source>
</evidence>
<evidence type="ECO:0000256" key="11">
    <source>
        <dbReference type="SAM" id="MobiDB-lite"/>
    </source>
</evidence>
<evidence type="ECO:0000256" key="3">
    <source>
        <dbReference type="ARBA" id="ARBA00022598"/>
    </source>
</evidence>
<dbReference type="NCBIfam" id="NF004012">
    <property type="entry name" value="PRK05477.1-2"/>
    <property type="match status" value="1"/>
</dbReference>
<evidence type="ECO:0000256" key="5">
    <source>
        <dbReference type="ARBA" id="ARBA00022840"/>
    </source>
</evidence>
<dbReference type="NCBIfam" id="NF004014">
    <property type="entry name" value="PRK05477.1-4"/>
    <property type="match status" value="1"/>
</dbReference>
<dbReference type="EC" id="6.3.5.-" evidence="10"/>
<dbReference type="InterPro" id="IPR014746">
    <property type="entry name" value="Gln_synth/guanido_kin_cat_dom"/>
</dbReference>
<gene>
    <name evidence="10" type="primary">gatB</name>
    <name evidence="13" type="ORF">A2729_02870</name>
</gene>
<dbReference type="InterPro" id="IPR023168">
    <property type="entry name" value="GatB_Yqey_C_2"/>
</dbReference>
<dbReference type="GO" id="GO:0070681">
    <property type="term" value="P:glutaminyl-tRNAGln biosynthesis via transamidation"/>
    <property type="evidence" value="ECO:0007669"/>
    <property type="project" value="TreeGrafter"/>
</dbReference>
<keyword evidence="5 10" id="KW-0067">ATP-binding</keyword>
<comment type="subunit">
    <text evidence="2 10">Heterotrimer of A, B and C subunits.</text>
</comment>
<dbReference type="InterPro" id="IPR017958">
    <property type="entry name" value="Gln-tRNA_amidoTrfase_suB_CS"/>
</dbReference>
<evidence type="ECO:0000256" key="9">
    <source>
        <dbReference type="ARBA" id="ARBA00047913"/>
    </source>
</evidence>
<evidence type="ECO:0000256" key="1">
    <source>
        <dbReference type="ARBA" id="ARBA00005306"/>
    </source>
</evidence>
<dbReference type="Pfam" id="PF02934">
    <property type="entry name" value="GatB_N"/>
    <property type="match status" value="1"/>
</dbReference>
<evidence type="ECO:0000259" key="12">
    <source>
        <dbReference type="SMART" id="SM00845"/>
    </source>
</evidence>
<comment type="catalytic activity">
    <reaction evidence="9 10">
        <text>L-glutamyl-tRNA(Gln) + L-glutamine + ATP + H2O = L-glutaminyl-tRNA(Gln) + L-glutamate + ADP + phosphate + H(+)</text>
        <dbReference type="Rhea" id="RHEA:17521"/>
        <dbReference type="Rhea" id="RHEA-COMP:9681"/>
        <dbReference type="Rhea" id="RHEA-COMP:9684"/>
        <dbReference type="ChEBI" id="CHEBI:15377"/>
        <dbReference type="ChEBI" id="CHEBI:15378"/>
        <dbReference type="ChEBI" id="CHEBI:29985"/>
        <dbReference type="ChEBI" id="CHEBI:30616"/>
        <dbReference type="ChEBI" id="CHEBI:43474"/>
        <dbReference type="ChEBI" id="CHEBI:58359"/>
        <dbReference type="ChEBI" id="CHEBI:78520"/>
        <dbReference type="ChEBI" id="CHEBI:78521"/>
        <dbReference type="ChEBI" id="CHEBI:456216"/>
    </reaction>
</comment>
<accession>A0A1G1XXS4</accession>
<dbReference type="GO" id="GO:0050566">
    <property type="term" value="F:asparaginyl-tRNA synthase (glutamine-hydrolyzing) activity"/>
    <property type="evidence" value="ECO:0007669"/>
    <property type="project" value="RHEA"/>
</dbReference>
<organism evidence="13 14">
    <name type="scientific">Candidatus Buchananbacteria bacterium RIFCSPHIGHO2_01_FULL_39_14</name>
    <dbReference type="NCBI Taxonomy" id="1797532"/>
    <lineage>
        <taxon>Bacteria</taxon>
        <taxon>Candidatus Buchananiibacteriota</taxon>
    </lineage>
</organism>
<comment type="catalytic activity">
    <reaction evidence="8 10">
        <text>L-aspartyl-tRNA(Asn) + L-glutamine + ATP + H2O = L-asparaginyl-tRNA(Asn) + L-glutamate + ADP + phosphate + 2 H(+)</text>
        <dbReference type="Rhea" id="RHEA:14513"/>
        <dbReference type="Rhea" id="RHEA-COMP:9674"/>
        <dbReference type="Rhea" id="RHEA-COMP:9677"/>
        <dbReference type="ChEBI" id="CHEBI:15377"/>
        <dbReference type="ChEBI" id="CHEBI:15378"/>
        <dbReference type="ChEBI" id="CHEBI:29985"/>
        <dbReference type="ChEBI" id="CHEBI:30616"/>
        <dbReference type="ChEBI" id="CHEBI:43474"/>
        <dbReference type="ChEBI" id="CHEBI:58359"/>
        <dbReference type="ChEBI" id="CHEBI:78515"/>
        <dbReference type="ChEBI" id="CHEBI:78516"/>
        <dbReference type="ChEBI" id="CHEBI:456216"/>
    </reaction>
</comment>
<dbReference type="SMART" id="SM00845">
    <property type="entry name" value="GatB_Yqey"/>
    <property type="match status" value="1"/>
</dbReference>
<evidence type="ECO:0000313" key="14">
    <source>
        <dbReference type="Proteomes" id="UP000178930"/>
    </source>
</evidence>
<feature type="domain" description="Asn/Gln amidotransferase" evidence="12">
    <location>
        <begin position="353"/>
        <end position="524"/>
    </location>
</feature>
<dbReference type="Gene3D" id="1.10.150.380">
    <property type="entry name" value="GatB domain, N-terminal subdomain"/>
    <property type="match status" value="1"/>
</dbReference>
<evidence type="ECO:0000256" key="10">
    <source>
        <dbReference type="HAMAP-Rule" id="MF_00121"/>
    </source>
</evidence>
<protein>
    <recommendedName>
        <fullName evidence="10">Aspartyl/glutamyl-tRNA(Asn/Gln) amidotransferase subunit B</fullName>
        <shortName evidence="10">Asp/Glu-ADT subunit B</shortName>
        <ecNumber evidence="10">6.3.5.-</ecNumber>
    </recommendedName>
</protein>
<dbReference type="Proteomes" id="UP000178930">
    <property type="component" value="Unassembled WGS sequence"/>
</dbReference>
<dbReference type="EMBL" id="MHIB01000012">
    <property type="protein sequence ID" value="OGY44802.1"/>
    <property type="molecule type" value="Genomic_DNA"/>
</dbReference>
<dbReference type="PANTHER" id="PTHR11659">
    <property type="entry name" value="GLUTAMYL-TRNA GLN AMIDOTRANSFERASE SUBUNIT B MITOCHONDRIAL AND PROKARYOTIC PET112-RELATED"/>
    <property type="match status" value="1"/>
</dbReference>
<dbReference type="SUPFAM" id="SSF89095">
    <property type="entry name" value="GatB/YqeY motif"/>
    <property type="match status" value="1"/>
</dbReference>
<dbReference type="SUPFAM" id="SSF55931">
    <property type="entry name" value="Glutamine synthetase/guanido kinase"/>
    <property type="match status" value="1"/>
</dbReference>
<comment type="function">
    <text evidence="7 10">Allows the formation of correctly charged Asn-tRNA(Asn) or Gln-tRNA(Gln) through the transamidation of misacylated Asp-tRNA(Asn) or Glu-tRNA(Gln) in organisms which lack either or both of asparaginyl-tRNA or glutaminyl-tRNA synthetases. The reaction takes place in the presence of glutamine and ATP through an activated phospho-Asp-tRNA(Asn) or phospho-Glu-tRNA(Gln).</text>
</comment>
<evidence type="ECO:0000313" key="13">
    <source>
        <dbReference type="EMBL" id="OGY44802.1"/>
    </source>
</evidence>
<dbReference type="AlphaFoldDB" id="A0A1G1XXS4"/>
<dbReference type="InterPro" id="IPR017959">
    <property type="entry name" value="Asn/Gln-tRNA_amidoTrfase_suB/E"/>
</dbReference>
<dbReference type="InterPro" id="IPR003789">
    <property type="entry name" value="Asn/Gln_tRNA_amidoTrase-B-like"/>
</dbReference>
<dbReference type="NCBIfam" id="TIGR00133">
    <property type="entry name" value="gatB"/>
    <property type="match status" value="1"/>
</dbReference>
<dbReference type="PROSITE" id="PS01234">
    <property type="entry name" value="GATB"/>
    <property type="match status" value="1"/>
</dbReference>
<dbReference type="InterPro" id="IPR004413">
    <property type="entry name" value="GatB"/>
</dbReference>
<evidence type="ECO:0000256" key="7">
    <source>
        <dbReference type="ARBA" id="ARBA00024799"/>
    </source>
</evidence>
<evidence type="ECO:0000256" key="2">
    <source>
        <dbReference type="ARBA" id="ARBA00011123"/>
    </source>
</evidence>
<comment type="similarity">
    <text evidence="1 10">Belongs to the GatB/GatE family. GatB subfamily.</text>
</comment>
<keyword evidence="4 10" id="KW-0547">Nucleotide-binding</keyword>
<evidence type="ECO:0000256" key="6">
    <source>
        <dbReference type="ARBA" id="ARBA00022917"/>
    </source>
</evidence>
<dbReference type="HAMAP" id="MF_00121">
    <property type="entry name" value="GatB"/>
    <property type="match status" value="1"/>
</dbReference>
<sequence length="524" mass="59478">MKLTPIIGLEIHVQLKTKSKMFCGCDNSGEDKPANTTICPICLGHPGVLPVANRQAIEWSAMSALALNCEIPQTSKFDRKSYFYPDLPKNYQISQYDQPLGVSGYLMIPTKNGEKKIGIIRLHLEEDAAKNFHSADGSPRSPKGEANGEAGKNTLVDYNRGGTPLMEIVTEPDLRSPQEAKTFMQELRLIMRYLNVSEADMEKGHLRCDANISLTDQPAEKIDLKKLKPKTEIKNLNSFKAVERSLEYEIKRQAKLWAEGQAPKKQSTRGWDEDEGITEDQRTKEEASDYRYFPEPDLPPVNFNPQAKNGINLQILQNKLGELPQKKRRRFIQEFDLTAENAKILTDDERLANFFEQVISELQAWLISLGEAEGTAEEIWQKNKAKLSKLTSNWLINKLLALIYKDGKQIKDCPQITAENFAEFITLVHQNKINSTIAQKILEKMYQTGKDPSVIITEEDLQGGHDETALEQMIEKIINQSPKEVEQYKKGKVTLLQYFIGQVMRETKGKADPQTIKKILINKL</sequence>
<dbReference type="PANTHER" id="PTHR11659:SF0">
    <property type="entry name" value="GLUTAMYL-TRNA(GLN) AMIDOTRANSFERASE SUBUNIT B, MITOCHONDRIAL"/>
    <property type="match status" value="1"/>
</dbReference>
<dbReference type="InterPro" id="IPR042114">
    <property type="entry name" value="GatB_C_1"/>
</dbReference>
<dbReference type="InterPro" id="IPR006075">
    <property type="entry name" value="Asn/Gln-tRNA_Trfase_suB/E_cat"/>
</dbReference>
<dbReference type="Pfam" id="PF02637">
    <property type="entry name" value="GatB_Yqey"/>
    <property type="match status" value="1"/>
</dbReference>
<proteinExistence type="inferred from homology"/>
<dbReference type="Gene3D" id="1.10.10.410">
    <property type="match status" value="1"/>
</dbReference>
<feature type="region of interest" description="Disordered" evidence="11">
    <location>
        <begin position="131"/>
        <end position="154"/>
    </location>
</feature>
<name>A0A1G1XXS4_9BACT</name>
<dbReference type="GO" id="GO:0050567">
    <property type="term" value="F:glutaminyl-tRNA synthase (glutamine-hydrolyzing) activity"/>
    <property type="evidence" value="ECO:0007669"/>
    <property type="project" value="UniProtKB-UniRule"/>
</dbReference>
<dbReference type="FunFam" id="1.10.10.410:FF:000001">
    <property type="entry name" value="Aspartyl/glutamyl-tRNA(Asn/Gln) amidotransferase subunit B"/>
    <property type="match status" value="1"/>
</dbReference>
<dbReference type="GO" id="GO:0005524">
    <property type="term" value="F:ATP binding"/>
    <property type="evidence" value="ECO:0007669"/>
    <property type="project" value="UniProtKB-KW"/>
</dbReference>
<comment type="caution">
    <text evidence="13">The sequence shown here is derived from an EMBL/GenBank/DDBJ whole genome shotgun (WGS) entry which is preliminary data.</text>
</comment>